<evidence type="ECO:0000313" key="8">
    <source>
        <dbReference type="Proteomes" id="UP000054558"/>
    </source>
</evidence>
<name>A0A1Y1I7M1_KLENI</name>
<reference evidence="7 8" key="1">
    <citation type="journal article" date="2014" name="Nat. Commun.">
        <title>Klebsormidium flaccidum genome reveals primary factors for plant terrestrial adaptation.</title>
        <authorList>
            <person name="Hori K."/>
            <person name="Maruyama F."/>
            <person name="Fujisawa T."/>
            <person name="Togashi T."/>
            <person name="Yamamoto N."/>
            <person name="Seo M."/>
            <person name="Sato S."/>
            <person name="Yamada T."/>
            <person name="Mori H."/>
            <person name="Tajima N."/>
            <person name="Moriyama T."/>
            <person name="Ikeuchi M."/>
            <person name="Watanabe M."/>
            <person name="Wada H."/>
            <person name="Kobayashi K."/>
            <person name="Saito M."/>
            <person name="Masuda T."/>
            <person name="Sasaki-Sekimoto Y."/>
            <person name="Mashiguchi K."/>
            <person name="Awai K."/>
            <person name="Shimojima M."/>
            <person name="Masuda S."/>
            <person name="Iwai M."/>
            <person name="Nobusawa T."/>
            <person name="Narise T."/>
            <person name="Kondo S."/>
            <person name="Saito H."/>
            <person name="Sato R."/>
            <person name="Murakawa M."/>
            <person name="Ihara Y."/>
            <person name="Oshima-Yamada Y."/>
            <person name="Ohtaka K."/>
            <person name="Satoh M."/>
            <person name="Sonobe K."/>
            <person name="Ishii M."/>
            <person name="Ohtani R."/>
            <person name="Kanamori-Sato M."/>
            <person name="Honoki R."/>
            <person name="Miyazaki D."/>
            <person name="Mochizuki H."/>
            <person name="Umetsu J."/>
            <person name="Higashi K."/>
            <person name="Shibata D."/>
            <person name="Kamiya Y."/>
            <person name="Sato N."/>
            <person name="Nakamura Y."/>
            <person name="Tabata S."/>
            <person name="Ida S."/>
            <person name="Kurokawa K."/>
            <person name="Ohta H."/>
        </authorList>
    </citation>
    <scope>NUCLEOTIDE SEQUENCE [LARGE SCALE GENOMIC DNA]</scope>
    <source>
        <strain evidence="7 8">NIES-2285</strain>
    </source>
</reference>
<keyword evidence="8" id="KW-1185">Reference proteome</keyword>
<dbReference type="InterPro" id="IPR001503">
    <property type="entry name" value="Glyco_trans_10"/>
</dbReference>
<dbReference type="SUPFAM" id="SSF53756">
    <property type="entry name" value="UDP-Glycosyltransferase/glycogen phosphorylase"/>
    <property type="match status" value="1"/>
</dbReference>
<proteinExistence type="inferred from homology"/>
<dbReference type="GO" id="GO:0032580">
    <property type="term" value="C:Golgi cisterna membrane"/>
    <property type="evidence" value="ECO:0007669"/>
    <property type="project" value="UniProtKB-SubCell"/>
</dbReference>
<dbReference type="GO" id="GO:0008417">
    <property type="term" value="F:fucosyltransferase activity"/>
    <property type="evidence" value="ECO:0007669"/>
    <property type="project" value="InterPro"/>
</dbReference>
<dbReference type="OrthoDB" id="427096at2759"/>
<dbReference type="PANTHER" id="PTHR11929:SF220">
    <property type="entry name" value="FUCOSYLTRANSFERASE"/>
    <property type="match status" value="1"/>
</dbReference>
<evidence type="ECO:0000256" key="5">
    <source>
        <dbReference type="RuleBase" id="RU003832"/>
    </source>
</evidence>
<dbReference type="Gene3D" id="3.40.50.11660">
    <property type="entry name" value="Glycosyl transferase family 10, C-terminal domain"/>
    <property type="match status" value="1"/>
</dbReference>
<keyword evidence="5" id="KW-0333">Golgi apparatus</keyword>
<evidence type="ECO:0000259" key="6">
    <source>
        <dbReference type="Pfam" id="PF00852"/>
    </source>
</evidence>
<evidence type="ECO:0000313" key="7">
    <source>
        <dbReference type="EMBL" id="GAQ85141.1"/>
    </source>
</evidence>
<feature type="transmembrane region" description="Helical" evidence="5">
    <location>
        <begin position="20"/>
        <end position="38"/>
    </location>
</feature>
<dbReference type="InterPro" id="IPR055270">
    <property type="entry name" value="Glyco_tran_10_C"/>
</dbReference>
<dbReference type="AlphaFoldDB" id="A0A1Y1I7M1"/>
<feature type="domain" description="Fucosyltransferase C-terminal" evidence="6">
    <location>
        <begin position="235"/>
        <end position="410"/>
    </location>
</feature>
<organism evidence="7 8">
    <name type="scientific">Klebsormidium nitens</name>
    <name type="common">Green alga</name>
    <name type="synonym">Ulothrix nitens</name>
    <dbReference type="NCBI Taxonomy" id="105231"/>
    <lineage>
        <taxon>Eukaryota</taxon>
        <taxon>Viridiplantae</taxon>
        <taxon>Streptophyta</taxon>
        <taxon>Klebsormidiophyceae</taxon>
        <taxon>Klebsormidiales</taxon>
        <taxon>Klebsormidiaceae</taxon>
        <taxon>Klebsormidium</taxon>
    </lineage>
</organism>
<keyword evidence="5" id="KW-0812">Transmembrane</keyword>
<dbReference type="EC" id="2.4.1.-" evidence="5"/>
<keyword evidence="4 5" id="KW-0808">Transferase</keyword>
<dbReference type="OMA" id="VERCEEW"/>
<sequence length="550" mass="62329">MRPQNPWGDSRRLLSWGRSVALGVLLLIICAFFVDSYVNRDSGRLLFPLRASTLDSTSLSPSSNEHNLIKPNVQIVDRNHPPEGVTCEDWLSKADSAASGPGGREFEIDPVRILEVGFKPWDLAPEEVLSRCDVKCRQITLGSPEAANYSSWDAHTLEWPPSKPIFIPSTTSNSSQDLGPLVVRNIESPHYYPALQLPMIGVNITMLGSLSSHVPQPGCPPEDDYFEPPLDFGEKIPAVMSMISNCNAISFRNEALEEMRRLGLAVHQYGECGRTNSWEDETTERRSPKTIKYALARKHMFYAAFENSIYEDYVTEKMFDALVAGSVPIYIGAPNVMDFVPDRNAIIQLRSMDEVPAVVDEIKRLMRNRTAYEEKLAWKRRLPSSAFRALLNSQAVSQTCKLCIEIATRIQENGLAAAKPNRPCSCTPVPLNGSQVLSRSVHHLYVRERGTFPFCDVFIRDDDVRISVVHEAIAYAFQRAGYVPTWRKYGYQKYQKYQKYGDGLYKVFKVTPVRTTYREAVFGRAYFEDDKSLRQYLKDNPCPRLEVIFI</sequence>
<comment type="subcellular location">
    <subcellularLocation>
        <location evidence="5">Golgi apparatus</location>
        <location evidence="5">Golgi stack membrane</location>
        <topology evidence="5">Single-pass type II membrane protein</topology>
    </subcellularLocation>
</comment>
<evidence type="ECO:0000256" key="4">
    <source>
        <dbReference type="ARBA" id="ARBA00022679"/>
    </source>
</evidence>
<gene>
    <name evidence="7" type="ORF">KFL_002210060</name>
</gene>
<evidence type="ECO:0000256" key="3">
    <source>
        <dbReference type="ARBA" id="ARBA00022676"/>
    </source>
</evidence>
<dbReference type="InterPro" id="IPR038577">
    <property type="entry name" value="GT10-like_C_sf"/>
</dbReference>
<protein>
    <recommendedName>
        <fullName evidence="5">Fucosyltransferase</fullName>
        <ecNumber evidence="5">2.4.1.-</ecNumber>
    </recommendedName>
</protein>
<evidence type="ECO:0000256" key="2">
    <source>
        <dbReference type="ARBA" id="ARBA00008919"/>
    </source>
</evidence>
<dbReference type="EMBL" id="DF237170">
    <property type="protein sequence ID" value="GAQ85141.1"/>
    <property type="molecule type" value="Genomic_DNA"/>
</dbReference>
<keyword evidence="5" id="KW-1133">Transmembrane helix</keyword>
<comment type="pathway">
    <text evidence="1">Protein modification; protein glycosylation.</text>
</comment>
<dbReference type="Pfam" id="PF00852">
    <property type="entry name" value="Glyco_transf_10"/>
    <property type="match status" value="1"/>
</dbReference>
<comment type="similarity">
    <text evidence="2 5">Belongs to the glycosyltransferase 10 family.</text>
</comment>
<dbReference type="STRING" id="105231.A0A1Y1I7M1"/>
<accession>A0A1Y1I7M1</accession>
<keyword evidence="3 5" id="KW-0328">Glycosyltransferase</keyword>
<keyword evidence="5" id="KW-0472">Membrane</keyword>
<dbReference type="UniPathway" id="UPA00378"/>
<evidence type="ECO:0000256" key="1">
    <source>
        <dbReference type="ARBA" id="ARBA00004922"/>
    </source>
</evidence>
<dbReference type="Proteomes" id="UP000054558">
    <property type="component" value="Unassembled WGS sequence"/>
</dbReference>
<dbReference type="PANTHER" id="PTHR11929">
    <property type="entry name" value="ALPHA- 1,3 -FUCOSYLTRANSFERASE"/>
    <property type="match status" value="1"/>
</dbReference>